<organism evidence="1">
    <name type="scientific">Arundo donax</name>
    <name type="common">Giant reed</name>
    <name type="synonym">Donax arundinaceus</name>
    <dbReference type="NCBI Taxonomy" id="35708"/>
    <lineage>
        <taxon>Eukaryota</taxon>
        <taxon>Viridiplantae</taxon>
        <taxon>Streptophyta</taxon>
        <taxon>Embryophyta</taxon>
        <taxon>Tracheophyta</taxon>
        <taxon>Spermatophyta</taxon>
        <taxon>Magnoliopsida</taxon>
        <taxon>Liliopsida</taxon>
        <taxon>Poales</taxon>
        <taxon>Poaceae</taxon>
        <taxon>PACMAD clade</taxon>
        <taxon>Arundinoideae</taxon>
        <taxon>Arundineae</taxon>
        <taxon>Arundo</taxon>
    </lineage>
</organism>
<name>A0A0A9AAV6_ARUDO</name>
<dbReference type="AlphaFoldDB" id="A0A0A9AAV6"/>
<dbReference type="EMBL" id="GBRH01249679">
    <property type="protein sequence ID" value="JAD48216.1"/>
    <property type="molecule type" value="Transcribed_RNA"/>
</dbReference>
<protein>
    <submittedName>
        <fullName evidence="1">Uncharacterized protein</fullName>
    </submittedName>
</protein>
<reference evidence="1" key="1">
    <citation type="submission" date="2014-09" db="EMBL/GenBank/DDBJ databases">
        <authorList>
            <person name="Magalhaes I.L.F."/>
            <person name="Oliveira U."/>
            <person name="Santos F.R."/>
            <person name="Vidigal T.H.D.A."/>
            <person name="Brescovit A.D."/>
            <person name="Santos A.J."/>
        </authorList>
    </citation>
    <scope>NUCLEOTIDE SEQUENCE</scope>
    <source>
        <tissue evidence="1">Shoot tissue taken approximately 20 cm above the soil surface</tissue>
    </source>
</reference>
<evidence type="ECO:0000313" key="1">
    <source>
        <dbReference type="EMBL" id="JAD48216.1"/>
    </source>
</evidence>
<proteinExistence type="predicted"/>
<reference evidence="1" key="2">
    <citation type="journal article" date="2015" name="Data Brief">
        <title>Shoot transcriptome of the giant reed, Arundo donax.</title>
        <authorList>
            <person name="Barrero R.A."/>
            <person name="Guerrero F.D."/>
            <person name="Moolhuijzen P."/>
            <person name="Goolsby J.A."/>
            <person name="Tidwell J."/>
            <person name="Bellgard S.E."/>
            <person name="Bellgard M.I."/>
        </authorList>
    </citation>
    <scope>NUCLEOTIDE SEQUENCE</scope>
    <source>
        <tissue evidence="1">Shoot tissue taken approximately 20 cm above the soil surface</tissue>
    </source>
</reference>
<accession>A0A0A9AAV6</accession>
<sequence length="54" mass="6403">MVHADERPCLPRHMEPTLLCHHNLLLLLPGRDRPPRQHSRWRFAGWWPLQCAVG</sequence>